<dbReference type="EMBL" id="DWWL01000027">
    <property type="protein sequence ID" value="HJC47290.1"/>
    <property type="molecule type" value="Genomic_DNA"/>
</dbReference>
<dbReference type="AlphaFoldDB" id="A0A9D2PAR1"/>
<dbReference type="SUPFAM" id="SSF51556">
    <property type="entry name" value="Metallo-dependent hydrolases"/>
    <property type="match status" value="1"/>
</dbReference>
<dbReference type="InterPro" id="IPR032466">
    <property type="entry name" value="Metal_Hydrolase"/>
</dbReference>
<dbReference type="Gene3D" id="2.30.40.10">
    <property type="entry name" value="Urease, subunit C, domain 1"/>
    <property type="match status" value="1"/>
</dbReference>
<dbReference type="PANTHER" id="PTHR43135">
    <property type="entry name" value="ALPHA-D-RIBOSE 1-METHYLPHOSPHONATE 5-TRIPHOSPHATE DIPHOSPHATASE"/>
    <property type="match status" value="1"/>
</dbReference>
<feature type="domain" description="Amidohydrolase-related" evidence="1">
    <location>
        <begin position="53"/>
        <end position="388"/>
    </location>
</feature>
<reference evidence="2" key="2">
    <citation type="submission" date="2021-04" db="EMBL/GenBank/DDBJ databases">
        <authorList>
            <person name="Gilroy R."/>
        </authorList>
    </citation>
    <scope>NUCLEOTIDE SEQUENCE</scope>
    <source>
        <strain evidence="2">CHK183-5548</strain>
    </source>
</reference>
<evidence type="ECO:0000313" key="3">
    <source>
        <dbReference type="Proteomes" id="UP000823883"/>
    </source>
</evidence>
<dbReference type="SUPFAM" id="SSF51338">
    <property type="entry name" value="Composite domain of metallo-dependent hydrolases"/>
    <property type="match status" value="1"/>
</dbReference>
<dbReference type="Pfam" id="PF01979">
    <property type="entry name" value="Amidohydro_1"/>
    <property type="match status" value="1"/>
</dbReference>
<dbReference type="CDD" id="cd01299">
    <property type="entry name" value="Met_dep_hydrolase_A"/>
    <property type="match status" value="1"/>
</dbReference>
<name>A0A9D2PAR1_9FIRM</name>
<dbReference type="InterPro" id="IPR057744">
    <property type="entry name" value="OTAase-like"/>
</dbReference>
<dbReference type="Gene3D" id="3.20.20.140">
    <property type="entry name" value="Metal-dependent hydrolases"/>
    <property type="match status" value="1"/>
</dbReference>
<dbReference type="GO" id="GO:0016810">
    <property type="term" value="F:hydrolase activity, acting on carbon-nitrogen (but not peptide) bonds"/>
    <property type="evidence" value="ECO:0007669"/>
    <property type="project" value="InterPro"/>
</dbReference>
<dbReference type="PANTHER" id="PTHR43135:SF3">
    <property type="entry name" value="ALPHA-D-RIBOSE 1-METHYLPHOSPHONATE 5-TRIPHOSPHATE DIPHOSPHATASE"/>
    <property type="match status" value="1"/>
</dbReference>
<accession>A0A9D2PAR1</accession>
<sequence>MKRAIVHARILKETGQVTENGYIVFDESGILELGEGEYRGAAPDELIDGERKTLMPGLIDCHVHLGYGGMSPDTPEIEQGISIALQAKEFLKYGITTVRSMGTKDDGDIKMRNLIASGYLDGPRIIASGRGISITGGHGWPMNYECDTPDEAKKAARKAIHAGADILKMFATGGMATKGSIPNAPQLSEEQMRAVCQEAERTGLLTGAHCTGIEGAQRAIRAGVRSIEHIPMDEETAQMMKEHGCYYCPTIVTRYNIIHSTEPEYEHMRKKASPQDLEKKKRAIELCLKYQIPICASTDAVGSLKNNGLTKMGESLITELKIYHEYGLTNLQAIQSATSTAAEMLRLDQETGRLQEGLQADLILVDGKPDENLDALKNVSMTIRGGRILYKA</sequence>
<proteinExistence type="predicted"/>
<dbReference type="InterPro" id="IPR006680">
    <property type="entry name" value="Amidohydro-rel"/>
</dbReference>
<comment type="caution">
    <text evidence="2">The sequence shown here is derived from an EMBL/GenBank/DDBJ whole genome shotgun (WGS) entry which is preliminary data.</text>
</comment>
<gene>
    <name evidence="2" type="ORF">IAA04_04490</name>
</gene>
<evidence type="ECO:0000313" key="2">
    <source>
        <dbReference type="EMBL" id="HJC47290.1"/>
    </source>
</evidence>
<dbReference type="Proteomes" id="UP000823883">
    <property type="component" value="Unassembled WGS sequence"/>
</dbReference>
<protein>
    <submittedName>
        <fullName evidence="2">Amidohydrolase family protein</fullName>
    </submittedName>
</protein>
<dbReference type="InterPro" id="IPR051781">
    <property type="entry name" value="Metallo-dep_Hydrolase"/>
</dbReference>
<organism evidence="2 3">
    <name type="scientific">Candidatus Lachnoclostridium pullistercoris</name>
    <dbReference type="NCBI Taxonomy" id="2838632"/>
    <lineage>
        <taxon>Bacteria</taxon>
        <taxon>Bacillati</taxon>
        <taxon>Bacillota</taxon>
        <taxon>Clostridia</taxon>
        <taxon>Lachnospirales</taxon>
        <taxon>Lachnospiraceae</taxon>
    </lineage>
</organism>
<reference evidence="2" key="1">
    <citation type="journal article" date="2021" name="PeerJ">
        <title>Extensive microbial diversity within the chicken gut microbiome revealed by metagenomics and culture.</title>
        <authorList>
            <person name="Gilroy R."/>
            <person name="Ravi A."/>
            <person name="Getino M."/>
            <person name="Pursley I."/>
            <person name="Horton D.L."/>
            <person name="Alikhan N.F."/>
            <person name="Baker D."/>
            <person name="Gharbi K."/>
            <person name="Hall N."/>
            <person name="Watson M."/>
            <person name="Adriaenssens E.M."/>
            <person name="Foster-Nyarko E."/>
            <person name="Jarju S."/>
            <person name="Secka A."/>
            <person name="Antonio M."/>
            <person name="Oren A."/>
            <person name="Chaudhuri R.R."/>
            <person name="La Ragione R."/>
            <person name="Hildebrand F."/>
            <person name="Pallen M.J."/>
        </authorList>
    </citation>
    <scope>NUCLEOTIDE SEQUENCE</scope>
    <source>
        <strain evidence="2">CHK183-5548</strain>
    </source>
</reference>
<dbReference type="InterPro" id="IPR011059">
    <property type="entry name" value="Metal-dep_hydrolase_composite"/>
</dbReference>
<evidence type="ECO:0000259" key="1">
    <source>
        <dbReference type="Pfam" id="PF01979"/>
    </source>
</evidence>